<organism evidence="2 3">
    <name type="scientific">Anaplasma phagocytophilum</name>
    <name type="common">Ehrlichia phagocytophila</name>
    <dbReference type="NCBI Taxonomy" id="948"/>
    <lineage>
        <taxon>Bacteria</taxon>
        <taxon>Pseudomonadati</taxon>
        <taxon>Pseudomonadota</taxon>
        <taxon>Alphaproteobacteria</taxon>
        <taxon>Rickettsiales</taxon>
        <taxon>Anaplasmataceae</taxon>
        <taxon>Anaplasma</taxon>
        <taxon>phagocytophilum group</taxon>
    </lineage>
</organism>
<dbReference type="EMBL" id="FLLR01000005">
    <property type="protein sequence ID" value="SBO13857.1"/>
    <property type="molecule type" value="Genomic_DNA"/>
</dbReference>
<sequence>MIRRGNYSSAVNLRSEIADFKKYVYWYIEDLSNTWQRCFLGAFLVVLILYPVKLGSALSDALK</sequence>
<comment type="caution">
    <text evidence="2">The sequence shown here is derived from an EMBL/GenBank/DDBJ whole genome shotgun (WGS) entry which is preliminary data.</text>
</comment>
<evidence type="ECO:0000313" key="3">
    <source>
        <dbReference type="Proteomes" id="UP000078419"/>
    </source>
</evidence>
<evidence type="ECO:0000256" key="1">
    <source>
        <dbReference type="SAM" id="Phobius"/>
    </source>
</evidence>
<keyword evidence="1" id="KW-0812">Transmembrane</keyword>
<keyword evidence="1" id="KW-1133">Transmembrane helix</keyword>
<name>A0AA45ZH26_ANAPH</name>
<dbReference type="Proteomes" id="UP000078419">
    <property type="component" value="Unassembled WGS sequence"/>
</dbReference>
<gene>
    <name evidence="2" type="ORF">ANAPC1_00195</name>
</gene>
<proteinExistence type="predicted"/>
<accession>A0AA45ZH26</accession>
<feature type="transmembrane region" description="Helical" evidence="1">
    <location>
        <begin position="34"/>
        <end position="52"/>
    </location>
</feature>
<protein>
    <submittedName>
        <fullName evidence="2">Uncharacterized protein</fullName>
    </submittedName>
</protein>
<reference evidence="3" key="1">
    <citation type="submission" date="2016-03" db="EMBL/GenBank/DDBJ databases">
        <authorList>
            <person name="Loux Valentin"/>
        </authorList>
    </citation>
    <scope>NUCLEOTIDE SEQUENCE [LARGE SCALE GENOMIC DNA]</scope>
    <source>
        <strain evidence="3">C1</strain>
    </source>
</reference>
<dbReference type="AlphaFoldDB" id="A0AA45ZH26"/>
<evidence type="ECO:0000313" key="2">
    <source>
        <dbReference type="EMBL" id="SBO13857.1"/>
    </source>
</evidence>
<keyword evidence="1" id="KW-0472">Membrane</keyword>